<dbReference type="Proteomes" id="UP000823641">
    <property type="component" value="Unassembled WGS sequence"/>
</dbReference>
<dbReference type="Gene3D" id="1.25.40.390">
    <property type="match status" value="1"/>
</dbReference>
<evidence type="ECO:0000256" key="1">
    <source>
        <dbReference type="ARBA" id="ARBA00004442"/>
    </source>
</evidence>
<accession>A0A9D9N430</accession>
<evidence type="ECO:0000256" key="6">
    <source>
        <dbReference type="SAM" id="SignalP"/>
    </source>
</evidence>
<dbReference type="InterPro" id="IPR012944">
    <property type="entry name" value="SusD_RagB_dom"/>
</dbReference>
<evidence type="ECO:0000256" key="5">
    <source>
        <dbReference type="ARBA" id="ARBA00023237"/>
    </source>
</evidence>
<dbReference type="SUPFAM" id="SSF48452">
    <property type="entry name" value="TPR-like"/>
    <property type="match status" value="1"/>
</dbReference>
<organism evidence="9 10">
    <name type="scientific">Candidatus Gallipaludibacter merdavium</name>
    <dbReference type="NCBI Taxonomy" id="2840839"/>
    <lineage>
        <taxon>Bacteria</taxon>
        <taxon>Pseudomonadati</taxon>
        <taxon>Bacteroidota</taxon>
        <taxon>Bacteroidia</taxon>
        <taxon>Bacteroidales</taxon>
        <taxon>Candidatus Gallipaludibacter</taxon>
    </lineage>
</organism>
<reference evidence="9" key="1">
    <citation type="submission" date="2020-10" db="EMBL/GenBank/DDBJ databases">
        <authorList>
            <person name="Gilroy R."/>
        </authorList>
    </citation>
    <scope>NUCLEOTIDE SEQUENCE</scope>
    <source>
        <strain evidence="9">G3-3990</strain>
    </source>
</reference>
<evidence type="ECO:0000256" key="2">
    <source>
        <dbReference type="ARBA" id="ARBA00006275"/>
    </source>
</evidence>
<keyword evidence="4" id="KW-0472">Membrane</keyword>
<keyword evidence="5" id="KW-0998">Cell outer membrane</keyword>
<feature type="domain" description="SusD-like N-terminal" evidence="8">
    <location>
        <begin position="25"/>
        <end position="225"/>
    </location>
</feature>
<dbReference type="InterPro" id="IPR011990">
    <property type="entry name" value="TPR-like_helical_dom_sf"/>
</dbReference>
<dbReference type="EMBL" id="JADIMG010000054">
    <property type="protein sequence ID" value="MBO8459751.1"/>
    <property type="molecule type" value="Genomic_DNA"/>
</dbReference>
<comment type="similarity">
    <text evidence="2">Belongs to the SusD family.</text>
</comment>
<evidence type="ECO:0000256" key="4">
    <source>
        <dbReference type="ARBA" id="ARBA00023136"/>
    </source>
</evidence>
<dbReference type="PROSITE" id="PS51257">
    <property type="entry name" value="PROKAR_LIPOPROTEIN"/>
    <property type="match status" value="1"/>
</dbReference>
<evidence type="ECO:0000256" key="3">
    <source>
        <dbReference type="ARBA" id="ARBA00022729"/>
    </source>
</evidence>
<reference evidence="9" key="2">
    <citation type="journal article" date="2021" name="PeerJ">
        <title>Extensive microbial diversity within the chicken gut microbiome revealed by metagenomics and culture.</title>
        <authorList>
            <person name="Gilroy R."/>
            <person name="Ravi A."/>
            <person name="Getino M."/>
            <person name="Pursley I."/>
            <person name="Horton D.L."/>
            <person name="Alikhan N.F."/>
            <person name="Baker D."/>
            <person name="Gharbi K."/>
            <person name="Hall N."/>
            <person name="Watson M."/>
            <person name="Adriaenssens E.M."/>
            <person name="Foster-Nyarko E."/>
            <person name="Jarju S."/>
            <person name="Secka A."/>
            <person name="Antonio M."/>
            <person name="Oren A."/>
            <person name="Chaudhuri R.R."/>
            <person name="La Ragione R."/>
            <person name="Hildebrand F."/>
            <person name="Pallen M.J."/>
        </authorList>
    </citation>
    <scope>NUCLEOTIDE SEQUENCE</scope>
    <source>
        <strain evidence="9">G3-3990</strain>
    </source>
</reference>
<dbReference type="GO" id="GO:0009279">
    <property type="term" value="C:cell outer membrane"/>
    <property type="evidence" value="ECO:0007669"/>
    <property type="project" value="UniProtKB-SubCell"/>
</dbReference>
<evidence type="ECO:0000259" key="8">
    <source>
        <dbReference type="Pfam" id="PF14322"/>
    </source>
</evidence>
<dbReference type="Pfam" id="PF07980">
    <property type="entry name" value="SusD_RagB"/>
    <property type="match status" value="1"/>
</dbReference>
<evidence type="ECO:0000259" key="7">
    <source>
        <dbReference type="Pfam" id="PF07980"/>
    </source>
</evidence>
<evidence type="ECO:0000313" key="10">
    <source>
        <dbReference type="Proteomes" id="UP000823641"/>
    </source>
</evidence>
<evidence type="ECO:0000313" key="9">
    <source>
        <dbReference type="EMBL" id="MBO8459751.1"/>
    </source>
</evidence>
<dbReference type="InterPro" id="IPR033985">
    <property type="entry name" value="SusD-like_N"/>
</dbReference>
<comment type="subcellular location">
    <subcellularLocation>
        <location evidence="1">Cell outer membrane</location>
    </subcellularLocation>
</comment>
<keyword evidence="3 6" id="KW-0732">Signal</keyword>
<dbReference type="AlphaFoldDB" id="A0A9D9N430"/>
<name>A0A9D9N430_9BACT</name>
<gene>
    <name evidence="9" type="ORF">IAA73_05375</name>
</gene>
<proteinExistence type="inferred from homology"/>
<feature type="chain" id="PRO_5039525022" evidence="6">
    <location>
        <begin position="22"/>
        <end position="666"/>
    </location>
</feature>
<feature type="domain" description="RagB/SusD" evidence="7">
    <location>
        <begin position="341"/>
        <end position="655"/>
    </location>
</feature>
<feature type="signal peptide" evidence="6">
    <location>
        <begin position="1"/>
        <end position="21"/>
    </location>
</feature>
<comment type="caution">
    <text evidence="9">The sequence shown here is derived from an EMBL/GenBank/DDBJ whole genome shotgun (WGS) entry which is preliminary data.</text>
</comment>
<protein>
    <submittedName>
        <fullName evidence="9">RagB/SusD family nutrient uptake outer membrane protein</fullName>
    </submittedName>
</protein>
<dbReference type="Pfam" id="PF14322">
    <property type="entry name" value="SusD-like_3"/>
    <property type="match status" value="1"/>
</dbReference>
<sequence>MIQKYSILATVFCGASLFALTSCNDFLDREPLSSITPEIYFSDESELAAYSLGCYNFSTFSTSSFNIGTITSDNGTDNQAASDGSTGTWVPGEKRVPETGGVWDFSNIRKANYFFEQVLPKYEAGAITGDESNIRHYIGEMYFMRAYNYFSKLVSVGDFPILTETPPDNAEELTKISIRRPRNEVARFILQDLDRAASMMLETSPNGKNRLSKKVALLFKSRVALFEGTWLKYHKGTARVPGGPGWPGAEKEYNRDFSIDIDSEINFFLSEAKNAAEQVADAVALTTSTDTTNPVDGEPYGWNPYFEMFSAVDMEPIDEVLMWRDYDVSLGVGHSAGVYLAQGGGNMGYTRSMVDAFLMQNGLPIYASNSGYAGDITLENVKKDRDLRLQLFVAAPSDTLFLSATNRVGQPFNAPAILDPVAERCPTGYAPRKTMTYDPDQLPSFSGRVCSYGCIIFRAVEAYLNYIEAAYELDGRLDAKAMSYWRQIRQRAKVSDDFMATINATDLSKEDDWAKYSGSQLVDPTLFNIRRERRVELMSEGFRMNDLKRWRALDKVKNYQIEGFNLWGGEIEKMYEGKLIPTGTPNSVANVSSPEISGTTYLRIYQIVNSNNLLFNGYTWCEANYLEPIASRQFLLTASNPNDPETSVIYQNPGWPLIANEPAIGY</sequence>